<gene>
    <name evidence="3" type="ORF">DB32_008506</name>
</gene>
<sequence>MSGEIPPDGVLDILREIEARRITGRLRFTATSEDGTKLTGEVELIAGQIALDQDPLPDGSDPVERLLAMRGGIFVVHQRLPVLPVSQGDDRHRVGSLSVHVPADLMNYCEQAGLTGTLKLDHEGERVELVYEAGELLAIRVDGREDGDLTHVFGWDSGRFEIAVNAKVRTLIPELPAEEARKALESDDFEAREPTTQYVRPRNPEDTGKHLMKVLEVALTTIVDQSERARPARVSPARGASKSVRPRPATMPALNAPRRREPTVRVVYLKPDDPTTAVPAGTDLSTRHVAPGHAREEALPEAQPARRKSAEHAAVEPAKPPPLRPVRKDPTPTPTPQSEPPRTAKPDRTPLRVEQPPRSSPSHRIALERETERAKHQGLTPLLWVITVVAIGLLVVGLLTQLQ</sequence>
<feature type="transmembrane region" description="Helical" evidence="2">
    <location>
        <begin position="382"/>
        <end position="400"/>
    </location>
</feature>
<evidence type="ECO:0000256" key="1">
    <source>
        <dbReference type="SAM" id="MobiDB-lite"/>
    </source>
</evidence>
<reference evidence="3 4" key="1">
    <citation type="submission" date="2015-03" db="EMBL/GenBank/DDBJ databases">
        <title>Genome assembly of Sandaracinus amylolyticus DSM 53668.</title>
        <authorList>
            <person name="Sharma G."/>
            <person name="Subramanian S."/>
        </authorList>
    </citation>
    <scope>NUCLEOTIDE SEQUENCE [LARGE SCALE GENOMIC DNA]</scope>
    <source>
        <strain evidence="3 4">DSM 53668</strain>
    </source>
</reference>
<dbReference type="KEGG" id="samy:DB32_008506"/>
<dbReference type="AlphaFoldDB" id="A0A0F6YN02"/>
<proteinExistence type="predicted"/>
<keyword evidence="2" id="KW-0472">Membrane</keyword>
<feature type="compositionally biased region" description="Basic and acidic residues" evidence="1">
    <location>
        <begin position="342"/>
        <end position="351"/>
    </location>
</feature>
<dbReference type="EMBL" id="CP011125">
    <property type="protein sequence ID" value="AKF11357.1"/>
    <property type="molecule type" value="Genomic_DNA"/>
</dbReference>
<keyword evidence="4" id="KW-1185">Reference proteome</keyword>
<dbReference type="STRING" id="927083.DB32_008506"/>
<feature type="region of interest" description="Disordered" evidence="1">
    <location>
        <begin position="227"/>
        <end position="366"/>
    </location>
</feature>
<evidence type="ECO:0000313" key="4">
    <source>
        <dbReference type="Proteomes" id="UP000034883"/>
    </source>
</evidence>
<keyword evidence="2" id="KW-0812">Transmembrane</keyword>
<name>A0A0F6YN02_9BACT</name>
<evidence type="ECO:0000313" key="3">
    <source>
        <dbReference type="EMBL" id="AKF11357.1"/>
    </source>
</evidence>
<accession>A0A0F6YN02</accession>
<evidence type="ECO:0000256" key="2">
    <source>
        <dbReference type="SAM" id="Phobius"/>
    </source>
</evidence>
<keyword evidence="2" id="KW-1133">Transmembrane helix</keyword>
<dbReference type="Proteomes" id="UP000034883">
    <property type="component" value="Chromosome"/>
</dbReference>
<protein>
    <submittedName>
        <fullName evidence="3">Uncharacterized protein</fullName>
    </submittedName>
</protein>
<organism evidence="3 4">
    <name type="scientific">Sandaracinus amylolyticus</name>
    <dbReference type="NCBI Taxonomy" id="927083"/>
    <lineage>
        <taxon>Bacteria</taxon>
        <taxon>Pseudomonadati</taxon>
        <taxon>Myxococcota</taxon>
        <taxon>Polyangia</taxon>
        <taxon>Polyangiales</taxon>
        <taxon>Sandaracinaceae</taxon>
        <taxon>Sandaracinus</taxon>
    </lineage>
</organism>